<keyword evidence="1" id="KW-0732">Signal</keyword>
<evidence type="ECO:0000313" key="2">
    <source>
        <dbReference type="EMBL" id="MBO8457191.1"/>
    </source>
</evidence>
<name>A0A9D9HNN4_9SPIR</name>
<reference evidence="2" key="2">
    <citation type="journal article" date="2021" name="PeerJ">
        <title>Extensive microbial diversity within the chicken gut microbiome revealed by metagenomics and culture.</title>
        <authorList>
            <person name="Gilroy R."/>
            <person name="Ravi A."/>
            <person name="Getino M."/>
            <person name="Pursley I."/>
            <person name="Horton D.L."/>
            <person name="Alikhan N.F."/>
            <person name="Baker D."/>
            <person name="Gharbi K."/>
            <person name="Hall N."/>
            <person name="Watson M."/>
            <person name="Adriaenssens E.M."/>
            <person name="Foster-Nyarko E."/>
            <person name="Jarju S."/>
            <person name="Secka A."/>
            <person name="Antonio M."/>
            <person name="Oren A."/>
            <person name="Chaudhuri R.R."/>
            <person name="La Ragione R."/>
            <person name="Hildebrand F."/>
            <person name="Pallen M.J."/>
        </authorList>
    </citation>
    <scope>NUCLEOTIDE SEQUENCE</scope>
    <source>
        <strain evidence="2">10532</strain>
    </source>
</reference>
<dbReference type="Proteomes" id="UP000823638">
    <property type="component" value="Unassembled WGS sequence"/>
</dbReference>
<gene>
    <name evidence="2" type="ORF">IAA81_03055</name>
</gene>
<sequence length="653" mass="73381">MKINKNIFSMPLIALSFILLLFSCNQPSGTGTPGNGNPEETQKEYPETISTGFEKLSPDEMDFSSLTGYIFAIKNLLQPEEALTPEGYREFLSSLQEGLAKIIPQDQDFHYDLLTNEYQEKTPSDIEEKQTSTGYNTEEYNSLYKTFEQSLTALNTAYNDYKSAYNDYKSAYEGTPQTENFGSVKELLKEVIKDFNDDFYFKKETLENTELSPIIVECIKEQEELKTQDQSFCEKKTTFLTSMENFQQALSALRAYTPEEGTPPETFENVTIIYGETNIDDFISKIDENTKTIDFIIPSGSLLISSVNEEAGTAEETPKIISDITKIKKKMQEENKDVTFSISYENLDKTDVSINMDISVYDREKDTIHEILNDLPKLDFTLIDVIGNGLPYADGNLYDKGFDTLIAKYYNADAQDKLSLDLGVSEATAYYFDAKGALNGQTMYTENDYNGNAYNLDINAALLMGVPVKNVEITGTNKTDKTYMPTVTNVRVSSDVSAIDFKHGSGIIDFVNNAPIYTPDASKGKVIIRSVGDNDTFLKYAASLDLSLLDSQQINKLNTNLKQREIKLKDMDSYNIYSVKNFTHDPEVVYVNNQVQFGDNSRGFNATNADWEQAGNDGTLPPENTANVSQANVKSVKSLVMKRLLDDNQRVYG</sequence>
<feature type="signal peptide" evidence="1">
    <location>
        <begin position="1"/>
        <end position="30"/>
    </location>
</feature>
<feature type="chain" id="PRO_5038758996" evidence="1">
    <location>
        <begin position="31"/>
        <end position="653"/>
    </location>
</feature>
<protein>
    <submittedName>
        <fullName evidence="2">Uncharacterized protein</fullName>
    </submittedName>
</protein>
<reference evidence="2" key="1">
    <citation type="submission" date="2020-10" db="EMBL/GenBank/DDBJ databases">
        <authorList>
            <person name="Gilroy R."/>
        </authorList>
    </citation>
    <scope>NUCLEOTIDE SEQUENCE</scope>
    <source>
        <strain evidence="2">10532</strain>
    </source>
</reference>
<dbReference type="PROSITE" id="PS51257">
    <property type="entry name" value="PROKAR_LIPOPROTEIN"/>
    <property type="match status" value="1"/>
</dbReference>
<organism evidence="2 3">
    <name type="scientific">Candidatus Gallitreponema excrementavium</name>
    <dbReference type="NCBI Taxonomy" id="2840840"/>
    <lineage>
        <taxon>Bacteria</taxon>
        <taxon>Pseudomonadati</taxon>
        <taxon>Spirochaetota</taxon>
        <taxon>Spirochaetia</taxon>
        <taxon>Spirochaetales</taxon>
        <taxon>Candidatus Gallitreponema</taxon>
    </lineage>
</organism>
<proteinExistence type="predicted"/>
<comment type="caution">
    <text evidence="2">The sequence shown here is derived from an EMBL/GenBank/DDBJ whole genome shotgun (WGS) entry which is preliminary data.</text>
</comment>
<dbReference type="EMBL" id="JADIMM010000037">
    <property type="protein sequence ID" value="MBO8457191.1"/>
    <property type="molecule type" value="Genomic_DNA"/>
</dbReference>
<accession>A0A9D9HNN4</accession>
<evidence type="ECO:0000256" key="1">
    <source>
        <dbReference type="SAM" id="SignalP"/>
    </source>
</evidence>
<evidence type="ECO:0000313" key="3">
    <source>
        <dbReference type="Proteomes" id="UP000823638"/>
    </source>
</evidence>
<dbReference type="AlphaFoldDB" id="A0A9D9HNN4"/>